<evidence type="ECO:0000313" key="7">
    <source>
        <dbReference type="Proteomes" id="UP000308267"/>
    </source>
</evidence>
<dbReference type="InterPro" id="IPR052096">
    <property type="entry name" value="Endocannabinoid_amidase"/>
</dbReference>
<feature type="domain" description="Amidase" evidence="5">
    <location>
        <begin position="97"/>
        <end position="566"/>
    </location>
</feature>
<name>A0A4V3SAY8_OPIFE</name>
<dbReference type="PROSITE" id="PS00571">
    <property type="entry name" value="AMIDASES"/>
    <property type="match status" value="1"/>
</dbReference>
<evidence type="ECO:0000256" key="1">
    <source>
        <dbReference type="ARBA" id="ARBA00009199"/>
    </source>
</evidence>
<reference evidence="6 7" key="1">
    <citation type="journal article" date="2019" name="BMC Genomics">
        <title>New insights from Opisthorchis felineus genome: update on genomics of the epidemiologically important liver flukes.</title>
        <authorList>
            <person name="Ershov N.I."/>
            <person name="Mordvinov V.A."/>
            <person name="Prokhortchouk E.B."/>
            <person name="Pakharukova M.Y."/>
            <person name="Gunbin K.V."/>
            <person name="Ustyantsev K."/>
            <person name="Genaev M.A."/>
            <person name="Blinov A.G."/>
            <person name="Mazur A."/>
            <person name="Boulygina E."/>
            <person name="Tsygankova S."/>
            <person name="Khrameeva E."/>
            <person name="Chekanov N."/>
            <person name="Fan G."/>
            <person name="Xiao A."/>
            <person name="Zhang H."/>
            <person name="Xu X."/>
            <person name="Yang H."/>
            <person name="Solovyev V."/>
            <person name="Lee S.M."/>
            <person name="Liu X."/>
            <person name="Afonnikov D.A."/>
            <person name="Skryabin K.G."/>
        </authorList>
    </citation>
    <scope>NUCLEOTIDE SEQUENCE [LARGE SCALE GENOMIC DNA]</scope>
    <source>
        <strain evidence="6">AK-0245</strain>
        <tissue evidence="6">Whole organism</tissue>
    </source>
</reference>
<keyword evidence="7" id="KW-1185">Reference proteome</keyword>
<dbReference type="Gene3D" id="3.90.1300.10">
    <property type="entry name" value="Amidase signature (AS) domain"/>
    <property type="match status" value="1"/>
</dbReference>
<protein>
    <recommendedName>
        <fullName evidence="5">Amidase domain-containing protein</fullName>
    </recommendedName>
</protein>
<evidence type="ECO:0000256" key="4">
    <source>
        <dbReference type="SAM" id="Phobius"/>
    </source>
</evidence>
<keyword evidence="4" id="KW-1133">Transmembrane helix</keyword>
<dbReference type="GO" id="GO:0004040">
    <property type="term" value="F:amidase activity"/>
    <property type="evidence" value="ECO:0007669"/>
    <property type="project" value="TreeGrafter"/>
</dbReference>
<dbReference type="PANTHER" id="PTHR45847">
    <property type="entry name" value="FATTY ACID AMIDE HYDROLASE"/>
    <property type="match status" value="1"/>
</dbReference>
<dbReference type="GO" id="GO:0009062">
    <property type="term" value="P:fatty acid catabolic process"/>
    <property type="evidence" value="ECO:0007669"/>
    <property type="project" value="TreeGrafter"/>
</dbReference>
<dbReference type="PIRSF" id="PIRSF001221">
    <property type="entry name" value="Amidase_fungi"/>
    <property type="match status" value="1"/>
</dbReference>
<dbReference type="InterPro" id="IPR036928">
    <property type="entry name" value="AS_sf"/>
</dbReference>
<dbReference type="OrthoDB" id="6428749at2759"/>
<dbReference type="PANTHER" id="PTHR45847:SF6">
    <property type="entry name" value="FATTY ACID AMIDE HYDROLASE"/>
    <property type="match status" value="1"/>
</dbReference>
<keyword evidence="2" id="KW-0378">Hydrolase</keyword>
<dbReference type="GO" id="GO:0017064">
    <property type="term" value="F:fatty acid amide hydrolase activity"/>
    <property type="evidence" value="ECO:0007669"/>
    <property type="project" value="TreeGrafter"/>
</dbReference>
<feature type="active site" description="Charge relay system" evidence="3">
    <location>
        <position position="215"/>
    </location>
</feature>
<accession>A0A4V3SAY8</accession>
<feature type="active site" description="Charge relay system" evidence="3">
    <location>
        <position position="140"/>
    </location>
</feature>
<sequence>MWFSGGHRQLLRGLLYIGGACVASYWVSSLLHGFFMRREYARRRERKRLEKAAAKRAFENYLNKHPMPEEDIAKITSKPFLELVHMLKSGQLTPEQVLLAYQHKAFEVDTRCNCVVEFLYPDFSEINLNGPFCGLPISLKDNYSIKGCESHAGMACYLTGPADRDSVMVTVLKSLGAVPFVRTGVPQAMLSVLSSNPIDGTVLNPLDLSRSPGGSSSGEAALVGGGGSILGFGTDLGGSIRLPAAMCNCVGFKPTPSRLSKRLMLSTNRFMTTDSCCGPIAREVDACITIMKALFDSPLHRELDYFGAPLCYSTNISTDRRLRIGYFFDDGSTPPVPAAQRAVLVVKDKLAALGHELVPWQPPVKGIEWLTMFLTTLLTDGGMPLVQALRYDVVEPSLKKGLKIYEAWWITRYFQRFVARLLGRQTDLSLIQACCAVHDIPSLMQHLEDLKAFRQQIYDHWNEERIDAVICPAFGMAAPISAKSNKKFTEMLTYLNLFNVANMPAGCLPSGISVDENDIKALKNSVSSSGTGSLWSKDVIELQADTLGFRVSVQVAAAPWRDEICLHVMKEVEKAVRS</sequence>
<evidence type="ECO:0000256" key="3">
    <source>
        <dbReference type="PIRSR" id="PIRSR001221-1"/>
    </source>
</evidence>
<comment type="similarity">
    <text evidence="1">Belongs to the amidase family.</text>
</comment>
<gene>
    <name evidence="6" type="ORF">CRM22_010762</name>
</gene>
<dbReference type="SUPFAM" id="SSF75304">
    <property type="entry name" value="Amidase signature (AS) enzymes"/>
    <property type="match status" value="1"/>
</dbReference>
<evidence type="ECO:0000256" key="2">
    <source>
        <dbReference type="ARBA" id="ARBA00022801"/>
    </source>
</evidence>
<dbReference type="EMBL" id="SJOL01010677">
    <property type="protein sequence ID" value="TGZ50844.1"/>
    <property type="molecule type" value="Genomic_DNA"/>
</dbReference>
<dbReference type="STRING" id="147828.A0A4V3SAY8"/>
<dbReference type="Proteomes" id="UP000308267">
    <property type="component" value="Unassembled WGS sequence"/>
</dbReference>
<evidence type="ECO:0000313" key="6">
    <source>
        <dbReference type="EMBL" id="TGZ50844.1"/>
    </source>
</evidence>
<proteinExistence type="inferred from homology"/>
<dbReference type="AlphaFoldDB" id="A0A4V3SAY8"/>
<dbReference type="InterPro" id="IPR023631">
    <property type="entry name" value="Amidase_dom"/>
</dbReference>
<comment type="caution">
    <text evidence="6">The sequence shown here is derived from an EMBL/GenBank/DDBJ whole genome shotgun (WGS) entry which is preliminary data.</text>
</comment>
<organism evidence="6 7">
    <name type="scientific">Opisthorchis felineus</name>
    <dbReference type="NCBI Taxonomy" id="147828"/>
    <lineage>
        <taxon>Eukaryota</taxon>
        <taxon>Metazoa</taxon>
        <taxon>Spiralia</taxon>
        <taxon>Lophotrochozoa</taxon>
        <taxon>Platyhelminthes</taxon>
        <taxon>Trematoda</taxon>
        <taxon>Digenea</taxon>
        <taxon>Opisthorchiida</taxon>
        <taxon>Opisthorchiata</taxon>
        <taxon>Opisthorchiidae</taxon>
        <taxon>Opisthorchis</taxon>
    </lineage>
</organism>
<feature type="active site" description="Acyl-ester intermediate" evidence="3">
    <location>
        <position position="239"/>
    </location>
</feature>
<keyword evidence="4" id="KW-0472">Membrane</keyword>
<keyword evidence="4" id="KW-0812">Transmembrane</keyword>
<feature type="transmembrane region" description="Helical" evidence="4">
    <location>
        <begin position="14"/>
        <end position="36"/>
    </location>
</feature>
<dbReference type="InterPro" id="IPR020556">
    <property type="entry name" value="Amidase_CS"/>
</dbReference>
<evidence type="ECO:0000259" key="5">
    <source>
        <dbReference type="Pfam" id="PF01425"/>
    </source>
</evidence>
<dbReference type="Pfam" id="PF01425">
    <property type="entry name" value="Amidase"/>
    <property type="match status" value="1"/>
</dbReference>